<evidence type="ECO:0000256" key="6">
    <source>
        <dbReference type="ARBA" id="ARBA00022840"/>
    </source>
</evidence>
<accession>A0A7U2ET83</accession>
<dbReference type="PROSITE" id="PS50011">
    <property type="entry name" value="PROTEIN_KINASE_DOM"/>
    <property type="match status" value="1"/>
</dbReference>
<evidence type="ECO:0000256" key="9">
    <source>
        <dbReference type="SAM" id="MobiDB-lite"/>
    </source>
</evidence>
<name>A0A7U2ET83_PHANO</name>
<comment type="catalytic activity">
    <reaction evidence="7">
        <text>L-threonyl-[protein] + ATP = O-phospho-L-threonyl-[protein] + ADP + H(+)</text>
        <dbReference type="Rhea" id="RHEA:46608"/>
        <dbReference type="Rhea" id="RHEA-COMP:11060"/>
        <dbReference type="Rhea" id="RHEA-COMP:11605"/>
        <dbReference type="ChEBI" id="CHEBI:15378"/>
        <dbReference type="ChEBI" id="CHEBI:30013"/>
        <dbReference type="ChEBI" id="CHEBI:30616"/>
        <dbReference type="ChEBI" id="CHEBI:61977"/>
        <dbReference type="ChEBI" id="CHEBI:456216"/>
        <dbReference type="EC" id="2.7.11.1"/>
    </reaction>
</comment>
<dbReference type="InterPro" id="IPR050660">
    <property type="entry name" value="NEK_Ser/Thr_kinase"/>
</dbReference>
<evidence type="ECO:0000259" key="10">
    <source>
        <dbReference type="PROSITE" id="PS50011"/>
    </source>
</evidence>
<evidence type="ECO:0000313" key="11">
    <source>
        <dbReference type="EMBL" id="QRC90710.1"/>
    </source>
</evidence>
<protein>
    <recommendedName>
        <fullName evidence="1">non-specific serine/threonine protein kinase</fullName>
        <ecNumber evidence="1">2.7.11.1</ecNumber>
    </recommendedName>
</protein>
<feature type="domain" description="Protein kinase" evidence="10">
    <location>
        <begin position="56"/>
        <end position="357"/>
    </location>
</feature>
<gene>
    <name evidence="11" type="ORF">JI435_002290</name>
</gene>
<dbReference type="Gene3D" id="3.30.200.20">
    <property type="entry name" value="Phosphorylase Kinase, domain 1"/>
    <property type="match status" value="1"/>
</dbReference>
<evidence type="ECO:0000256" key="4">
    <source>
        <dbReference type="ARBA" id="ARBA00022741"/>
    </source>
</evidence>
<evidence type="ECO:0000256" key="5">
    <source>
        <dbReference type="ARBA" id="ARBA00022777"/>
    </source>
</evidence>
<dbReference type="Proteomes" id="UP000663193">
    <property type="component" value="Chromosome 1"/>
</dbReference>
<sequence>MSDISDLEAASCQVDLHESEAGFDDEAEHAAIQLDDWSQTGRGSHVEFQSDEIIPLVQGRFLGRGAVGDVHEVEVQGRKFAHKRMVVRRKLGGQERKEIEILKHLPPHPHIVQLVGTYTHREFLGIIMYPVAVCDLHTFFEDVGDWHETEGTSHRQDERLEMLEASQKTRLIALGYDFPSAQEPCKASLIYSKIGCLVSAVAYLHDRKIRHKDIKQSNILLTHDRLWLSDFGSATDFSLLSQSATDNERGSPRYFSPEVNAWQANGRAADIFSLGCVVLEMLVIHTQGTLRYMQANRSPNPAFHANLDKVDAWLEDPHSQGRPSRRAHLEQEIKSMLGYYPETRPTANRLLIELATYELSKMSQFSVFGHCCKGKIMSKMRRSKSDSTPSKWLNTDVLLATQDFREHPLEVRSSSYQQGPPQISHNWHRSSQTTTNPHVSNPPQPDEILQGIARHQRNSHVALQTRNNSSTTDRVRLICRWGVGRLNAWLELDSHPRKFIANIEKEFTRRKMIFLPAATTLLLKPHEDTLDEDAFYMRLEEDDLEADWDETIEWVNSNIQGDQGIMFGVFEIEDE</sequence>
<dbReference type="Gene3D" id="1.10.510.10">
    <property type="entry name" value="Transferase(Phosphotransferase) domain 1"/>
    <property type="match status" value="1"/>
</dbReference>
<dbReference type="InterPro" id="IPR008271">
    <property type="entry name" value="Ser/Thr_kinase_AS"/>
</dbReference>
<feature type="compositionally biased region" description="Polar residues" evidence="9">
    <location>
        <begin position="414"/>
        <end position="439"/>
    </location>
</feature>
<dbReference type="OrthoDB" id="4062651at2759"/>
<dbReference type="AlphaFoldDB" id="A0A7U2ET83"/>
<keyword evidence="6" id="KW-0067">ATP-binding</keyword>
<reference evidence="12" key="1">
    <citation type="journal article" date="2021" name="BMC Genomics">
        <title>Chromosome-level genome assembly and manually-curated proteome of model necrotroph Parastagonospora nodorum Sn15 reveals a genome-wide trove of candidate effector homologs, and redundancy of virulence-related functions within an accessory chromosome.</title>
        <authorList>
            <person name="Bertazzoni S."/>
            <person name="Jones D.A.B."/>
            <person name="Phan H.T."/>
            <person name="Tan K.-C."/>
            <person name="Hane J.K."/>
        </authorList>
    </citation>
    <scope>NUCLEOTIDE SEQUENCE [LARGE SCALE GENOMIC DNA]</scope>
    <source>
        <strain evidence="12">SN15 / ATCC MYA-4574 / FGSC 10173)</strain>
    </source>
</reference>
<dbReference type="SUPFAM" id="SSF56112">
    <property type="entry name" value="Protein kinase-like (PK-like)"/>
    <property type="match status" value="1"/>
</dbReference>
<dbReference type="PANTHER" id="PTHR43671:SF98">
    <property type="entry name" value="SERINE_THREONINE-PROTEIN KINASE NEK11"/>
    <property type="match status" value="1"/>
</dbReference>
<evidence type="ECO:0000256" key="8">
    <source>
        <dbReference type="ARBA" id="ARBA00048679"/>
    </source>
</evidence>
<dbReference type="PANTHER" id="PTHR43671">
    <property type="entry name" value="SERINE/THREONINE-PROTEIN KINASE NEK"/>
    <property type="match status" value="1"/>
</dbReference>
<dbReference type="InterPro" id="IPR011009">
    <property type="entry name" value="Kinase-like_dom_sf"/>
</dbReference>
<evidence type="ECO:0000313" key="12">
    <source>
        <dbReference type="Proteomes" id="UP000663193"/>
    </source>
</evidence>
<keyword evidence="12" id="KW-1185">Reference proteome</keyword>
<keyword evidence="3" id="KW-0808">Transferase</keyword>
<dbReference type="GO" id="GO:0005524">
    <property type="term" value="F:ATP binding"/>
    <property type="evidence" value="ECO:0007669"/>
    <property type="project" value="UniProtKB-KW"/>
</dbReference>
<evidence type="ECO:0000256" key="7">
    <source>
        <dbReference type="ARBA" id="ARBA00047899"/>
    </source>
</evidence>
<keyword evidence="2" id="KW-0723">Serine/threonine-protein kinase</keyword>
<dbReference type="SMART" id="SM00220">
    <property type="entry name" value="S_TKc"/>
    <property type="match status" value="1"/>
</dbReference>
<dbReference type="Pfam" id="PF00069">
    <property type="entry name" value="Pkinase"/>
    <property type="match status" value="1"/>
</dbReference>
<comment type="catalytic activity">
    <reaction evidence="8">
        <text>L-seryl-[protein] + ATP = O-phospho-L-seryl-[protein] + ADP + H(+)</text>
        <dbReference type="Rhea" id="RHEA:17989"/>
        <dbReference type="Rhea" id="RHEA-COMP:9863"/>
        <dbReference type="Rhea" id="RHEA-COMP:11604"/>
        <dbReference type="ChEBI" id="CHEBI:15378"/>
        <dbReference type="ChEBI" id="CHEBI:29999"/>
        <dbReference type="ChEBI" id="CHEBI:30616"/>
        <dbReference type="ChEBI" id="CHEBI:83421"/>
        <dbReference type="ChEBI" id="CHEBI:456216"/>
        <dbReference type="EC" id="2.7.11.1"/>
    </reaction>
</comment>
<keyword evidence="5" id="KW-0418">Kinase</keyword>
<feature type="region of interest" description="Disordered" evidence="9">
    <location>
        <begin position="414"/>
        <end position="447"/>
    </location>
</feature>
<keyword evidence="4" id="KW-0547">Nucleotide-binding</keyword>
<dbReference type="InterPro" id="IPR000719">
    <property type="entry name" value="Prot_kinase_dom"/>
</dbReference>
<evidence type="ECO:0000256" key="2">
    <source>
        <dbReference type="ARBA" id="ARBA00022527"/>
    </source>
</evidence>
<dbReference type="PROSITE" id="PS00108">
    <property type="entry name" value="PROTEIN_KINASE_ST"/>
    <property type="match status" value="1"/>
</dbReference>
<dbReference type="EMBL" id="CP069023">
    <property type="protein sequence ID" value="QRC90710.1"/>
    <property type="molecule type" value="Genomic_DNA"/>
</dbReference>
<dbReference type="VEuPathDB" id="FungiDB:JI435_002290"/>
<dbReference type="GO" id="GO:0004674">
    <property type="term" value="F:protein serine/threonine kinase activity"/>
    <property type="evidence" value="ECO:0007669"/>
    <property type="project" value="UniProtKB-KW"/>
</dbReference>
<evidence type="ECO:0000256" key="3">
    <source>
        <dbReference type="ARBA" id="ARBA00022679"/>
    </source>
</evidence>
<evidence type="ECO:0000256" key="1">
    <source>
        <dbReference type="ARBA" id="ARBA00012513"/>
    </source>
</evidence>
<organism evidence="11 12">
    <name type="scientific">Phaeosphaeria nodorum (strain SN15 / ATCC MYA-4574 / FGSC 10173)</name>
    <name type="common">Glume blotch fungus</name>
    <name type="synonym">Parastagonospora nodorum</name>
    <dbReference type="NCBI Taxonomy" id="321614"/>
    <lineage>
        <taxon>Eukaryota</taxon>
        <taxon>Fungi</taxon>
        <taxon>Dikarya</taxon>
        <taxon>Ascomycota</taxon>
        <taxon>Pezizomycotina</taxon>
        <taxon>Dothideomycetes</taxon>
        <taxon>Pleosporomycetidae</taxon>
        <taxon>Pleosporales</taxon>
        <taxon>Pleosporineae</taxon>
        <taxon>Phaeosphaeriaceae</taxon>
        <taxon>Parastagonospora</taxon>
    </lineage>
</organism>
<dbReference type="EC" id="2.7.11.1" evidence="1"/>
<proteinExistence type="predicted"/>